<dbReference type="SUPFAM" id="SSF53067">
    <property type="entry name" value="Actin-like ATPase domain"/>
    <property type="match status" value="1"/>
</dbReference>
<dbReference type="InterPro" id="IPR000600">
    <property type="entry name" value="ROK"/>
</dbReference>
<dbReference type="GO" id="GO:0008865">
    <property type="term" value="F:fructokinase activity"/>
    <property type="evidence" value="ECO:0007669"/>
    <property type="project" value="UniProtKB-EC"/>
</dbReference>
<dbReference type="PANTHER" id="PTHR18964:SF174">
    <property type="entry name" value="D-ALLOSE KINASE-RELATED"/>
    <property type="match status" value="1"/>
</dbReference>
<name>A0A445N3Z8_9BACT</name>
<dbReference type="EC" id="2.7.1.4" evidence="1"/>
<accession>A0A445N3Z8</accession>
<dbReference type="CDD" id="cd24066">
    <property type="entry name" value="ASKHA_NBD_ROK_EcFRK-like"/>
    <property type="match status" value="1"/>
</dbReference>
<keyword evidence="1" id="KW-0808">Transferase</keyword>
<dbReference type="InterPro" id="IPR043129">
    <property type="entry name" value="ATPase_NBD"/>
</dbReference>
<dbReference type="EMBL" id="OJIN01000242">
    <property type="protein sequence ID" value="SPD76447.1"/>
    <property type="molecule type" value="Genomic_DNA"/>
</dbReference>
<protein>
    <submittedName>
        <fullName evidence="1">Fructokinase</fullName>
        <ecNumber evidence="1">2.7.1.4</ecNumber>
    </submittedName>
</protein>
<dbReference type="InterPro" id="IPR049874">
    <property type="entry name" value="ROK_cs"/>
</dbReference>
<dbReference type="PROSITE" id="PS01125">
    <property type="entry name" value="ROK"/>
    <property type="match status" value="1"/>
</dbReference>
<dbReference type="AlphaFoldDB" id="A0A445N3Z8"/>
<gene>
    <name evidence="1" type="primary">mak</name>
    <name evidence="1" type="ORF">PITCH_A950008</name>
</gene>
<dbReference type="Gene3D" id="3.30.420.40">
    <property type="match status" value="2"/>
</dbReference>
<reference evidence="1" key="1">
    <citation type="submission" date="2018-01" db="EMBL/GenBank/DDBJ databases">
        <authorList>
            <person name="Regsiter A."/>
            <person name="William W."/>
        </authorList>
    </citation>
    <scope>NUCLEOTIDE SEQUENCE</scope>
    <source>
        <strain evidence="1">TRIP AH-1</strain>
    </source>
</reference>
<organism evidence="1">
    <name type="scientific">uncultured Desulfobacterium sp</name>
    <dbReference type="NCBI Taxonomy" id="201089"/>
    <lineage>
        <taxon>Bacteria</taxon>
        <taxon>Pseudomonadati</taxon>
        <taxon>Thermodesulfobacteriota</taxon>
        <taxon>Desulfobacteria</taxon>
        <taxon>Desulfobacterales</taxon>
        <taxon>Desulfobacteriaceae</taxon>
        <taxon>Desulfobacterium</taxon>
        <taxon>environmental samples</taxon>
    </lineage>
</organism>
<sequence>MGDNIYRIGIDLGGTKTEAIVLGQDDCQLHRERRSTPEGNTYQRILVSVLDLIDDAYKKIPVGEGYSVGIGIPGSIDYDTGLVHNANTTCLIGRPFKNDLEDSLGRKIAMENDANCFTLAECRHGAAKGYGLVFGVIMGTGCGGGICINGNVWRGGHGIAGEWGHFSVDPNGAPCYCGNKGCIETKISGSGVESAFFKLYGRRLKMHEIVQNFRNGDPECRETFLMFMDDFGRSLGGLISILDPDAVVLGGGLSNINELYTFGIDKVRQYAFHRQIRTPILKNSLGDSAGVFGAAWIGK</sequence>
<keyword evidence="1" id="KW-0418">Kinase</keyword>
<dbReference type="Pfam" id="PF00480">
    <property type="entry name" value="ROK"/>
    <property type="match status" value="1"/>
</dbReference>
<evidence type="ECO:0000313" key="1">
    <source>
        <dbReference type="EMBL" id="SPD76447.1"/>
    </source>
</evidence>
<proteinExistence type="predicted"/>
<dbReference type="PANTHER" id="PTHR18964">
    <property type="entry name" value="ROK (REPRESSOR, ORF, KINASE) FAMILY"/>
    <property type="match status" value="1"/>
</dbReference>